<gene>
    <name evidence="1" type="ORF">G6F51_012224</name>
</gene>
<name>A0A9P7C3I5_RHIOR</name>
<organism evidence="1 2">
    <name type="scientific">Rhizopus oryzae</name>
    <name type="common">Mucormycosis agent</name>
    <name type="synonym">Rhizopus arrhizus var. delemar</name>
    <dbReference type="NCBI Taxonomy" id="64495"/>
    <lineage>
        <taxon>Eukaryota</taxon>
        <taxon>Fungi</taxon>
        <taxon>Fungi incertae sedis</taxon>
        <taxon>Mucoromycota</taxon>
        <taxon>Mucoromycotina</taxon>
        <taxon>Mucoromycetes</taxon>
        <taxon>Mucorales</taxon>
        <taxon>Mucorineae</taxon>
        <taxon>Rhizopodaceae</taxon>
        <taxon>Rhizopus</taxon>
    </lineage>
</organism>
<evidence type="ECO:0000313" key="2">
    <source>
        <dbReference type="Proteomes" id="UP000717996"/>
    </source>
</evidence>
<evidence type="ECO:0000313" key="1">
    <source>
        <dbReference type="EMBL" id="KAG1534217.1"/>
    </source>
</evidence>
<dbReference type="AlphaFoldDB" id="A0A9P7C3I5"/>
<comment type="caution">
    <text evidence="1">The sequence shown here is derived from an EMBL/GenBank/DDBJ whole genome shotgun (WGS) entry which is preliminary data.</text>
</comment>
<protein>
    <submittedName>
        <fullName evidence="1">Uncharacterized protein</fullName>
    </submittedName>
</protein>
<reference evidence="1" key="1">
    <citation type="journal article" date="2020" name="Microb. Genom.">
        <title>Genetic diversity of clinical and environmental Mucorales isolates obtained from an investigation of mucormycosis cases among solid organ transplant recipients.</title>
        <authorList>
            <person name="Nguyen M.H."/>
            <person name="Kaul D."/>
            <person name="Muto C."/>
            <person name="Cheng S.J."/>
            <person name="Richter R.A."/>
            <person name="Bruno V.M."/>
            <person name="Liu G."/>
            <person name="Beyhan S."/>
            <person name="Sundermann A.J."/>
            <person name="Mounaud S."/>
            <person name="Pasculle A.W."/>
            <person name="Nierman W.C."/>
            <person name="Driscoll E."/>
            <person name="Cumbie R."/>
            <person name="Clancy C.J."/>
            <person name="Dupont C.L."/>
        </authorList>
    </citation>
    <scope>NUCLEOTIDE SEQUENCE</scope>
    <source>
        <strain evidence="1">GL16</strain>
    </source>
</reference>
<proteinExistence type="predicted"/>
<dbReference type="Proteomes" id="UP000717996">
    <property type="component" value="Unassembled WGS sequence"/>
</dbReference>
<dbReference type="EMBL" id="JAANIT010003390">
    <property type="protein sequence ID" value="KAG1534217.1"/>
    <property type="molecule type" value="Genomic_DNA"/>
</dbReference>
<sequence>MLNLNAKIPLPEKTEFQFFKDNTLSNWKFEDCLQFRLGTDKSGSPLGANKIFSQYCQIMNEIKTKLRNEEVKKYVTKLLNSNDYKNKNKEQIVVNNSFHNVNYCTTSIMEAHGSEKLQGSKKRKVKEDTNENKLCLEGEDNEEEGKEPCWNFGSGTEEEEEEEEVVVIEDVDVNIWEVWTKVLELMKEENINQYRVYVITLYVAWNI</sequence>
<accession>A0A9P7C3I5</accession>